<dbReference type="InterPro" id="IPR032466">
    <property type="entry name" value="Metal_Hydrolase"/>
</dbReference>
<dbReference type="EMBL" id="CP136522">
    <property type="protein sequence ID" value="WOT06015.1"/>
    <property type="molecule type" value="Genomic_DNA"/>
</dbReference>
<dbReference type="Gene3D" id="3.20.20.140">
    <property type="entry name" value="Metal-dependent hydrolases"/>
    <property type="match status" value="1"/>
</dbReference>
<accession>A0ABZ0K0E5</accession>
<dbReference type="PANTHER" id="PTHR46124">
    <property type="entry name" value="D-AMINOACYL-TRNA DEACYLASE"/>
    <property type="match status" value="1"/>
</dbReference>
<dbReference type="PIRSF" id="PIRSF005902">
    <property type="entry name" value="DNase_TatD"/>
    <property type="match status" value="1"/>
</dbReference>
<dbReference type="InterPro" id="IPR001130">
    <property type="entry name" value="TatD-like"/>
</dbReference>
<proteinExistence type="inferred from homology"/>
<dbReference type="GO" id="GO:0016787">
    <property type="term" value="F:hydrolase activity"/>
    <property type="evidence" value="ECO:0007669"/>
    <property type="project" value="UniProtKB-KW"/>
</dbReference>
<sequence>MAITEQNAMCNTKHASLHLIDSHAHLDFPEFDHDRELLFEKMSLAGITQVLVPGVSEDRWDNQIQIANKFECLFSLGIHPWYCDLTTDSWLSNLRQRLTTLQQSPRLVAIGECGLDKLHKSNFYTQLSVFQVHMELAKEFDLPLIIHCVKSHQEMLKCLKEANNPKAGVIHGFSGSPELAMQYVNLGYKLGVGGLVLNDNASKLQQTISLLPSTAFVLETDSPAMCPKSINDGRNTPLILPLLVDKMAKLQNISNVLMGERLRMNVSQLFDL</sequence>
<dbReference type="InterPro" id="IPR018228">
    <property type="entry name" value="DNase_TatD-rel_CS"/>
</dbReference>
<evidence type="ECO:0000256" key="1">
    <source>
        <dbReference type="ARBA" id="ARBA00009275"/>
    </source>
</evidence>
<dbReference type="RefSeq" id="WP_375087898.1">
    <property type="nucleotide sequence ID" value="NZ_CP136522.1"/>
</dbReference>
<organism evidence="3 4">
    <name type="scientific">Shewanella youngdeokensis</name>
    <dbReference type="NCBI Taxonomy" id="2999068"/>
    <lineage>
        <taxon>Bacteria</taxon>
        <taxon>Pseudomonadati</taxon>
        <taxon>Pseudomonadota</taxon>
        <taxon>Gammaproteobacteria</taxon>
        <taxon>Alteromonadales</taxon>
        <taxon>Shewanellaceae</taxon>
        <taxon>Shewanella</taxon>
    </lineage>
</organism>
<dbReference type="PROSITE" id="PS01137">
    <property type="entry name" value="TATD_1"/>
    <property type="match status" value="1"/>
</dbReference>
<dbReference type="CDD" id="cd01310">
    <property type="entry name" value="TatD_DNAse"/>
    <property type="match status" value="1"/>
</dbReference>
<keyword evidence="4" id="KW-1185">Reference proteome</keyword>
<name>A0ABZ0K0E5_9GAMM</name>
<gene>
    <name evidence="3" type="ORF">RGE70_04170</name>
</gene>
<protein>
    <submittedName>
        <fullName evidence="3">TatD family hydrolase</fullName>
    </submittedName>
</protein>
<dbReference type="SUPFAM" id="SSF51556">
    <property type="entry name" value="Metallo-dependent hydrolases"/>
    <property type="match status" value="1"/>
</dbReference>
<reference evidence="3 4" key="1">
    <citation type="submission" date="2023-10" db="EMBL/GenBank/DDBJ databases">
        <title>Complete genome sequence of Shewanella sp. DAU334.</title>
        <authorList>
            <person name="Lee Y.-S."/>
            <person name="Jeong H.-R."/>
            <person name="Hwang E.-J."/>
            <person name="Choi Y.-L."/>
            <person name="Kim G.-D."/>
        </authorList>
    </citation>
    <scope>NUCLEOTIDE SEQUENCE [LARGE SCALE GENOMIC DNA]</scope>
    <source>
        <strain evidence="3 4">DAU334</strain>
    </source>
</reference>
<evidence type="ECO:0000313" key="3">
    <source>
        <dbReference type="EMBL" id="WOT06015.1"/>
    </source>
</evidence>
<comment type="similarity">
    <text evidence="1">Belongs to the metallo-dependent hydrolases superfamily. TatD-type hydrolase family.</text>
</comment>
<keyword evidence="2 3" id="KW-0378">Hydrolase</keyword>
<dbReference type="Pfam" id="PF01026">
    <property type="entry name" value="TatD_DNase"/>
    <property type="match status" value="1"/>
</dbReference>
<dbReference type="Proteomes" id="UP001529491">
    <property type="component" value="Chromosome"/>
</dbReference>
<evidence type="ECO:0000256" key="2">
    <source>
        <dbReference type="ARBA" id="ARBA00022801"/>
    </source>
</evidence>
<evidence type="ECO:0000313" key="4">
    <source>
        <dbReference type="Proteomes" id="UP001529491"/>
    </source>
</evidence>
<dbReference type="PANTHER" id="PTHR46124:SF3">
    <property type="entry name" value="HYDROLASE"/>
    <property type="match status" value="1"/>
</dbReference>